<evidence type="ECO:0000256" key="1">
    <source>
        <dbReference type="ARBA" id="ARBA00004141"/>
    </source>
</evidence>
<evidence type="ECO:0008006" key="9">
    <source>
        <dbReference type="Google" id="ProtNLM"/>
    </source>
</evidence>
<dbReference type="PANTHER" id="PTHR34857:SF2">
    <property type="entry name" value="SLL0384 PROTEIN"/>
    <property type="match status" value="1"/>
</dbReference>
<dbReference type="GO" id="GO:0005886">
    <property type="term" value="C:plasma membrane"/>
    <property type="evidence" value="ECO:0007669"/>
    <property type="project" value="UniProtKB-ARBA"/>
</dbReference>
<feature type="transmembrane region" description="Helical" evidence="6">
    <location>
        <begin position="6"/>
        <end position="24"/>
    </location>
</feature>
<evidence type="ECO:0000313" key="8">
    <source>
        <dbReference type="Proteomes" id="UP000225889"/>
    </source>
</evidence>
<gene>
    <name evidence="7" type="ORF">CSX01_10810</name>
</gene>
<keyword evidence="3 6" id="KW-0812">Transmembrane</keyword>
<dbReference type="Proteomes" id="UP000225889">
    <property type="component" value="Unassembled WGS sequence"/>
</dbReference>
<evidence type="ECO:0000256" key="4">
    <source>
        <dbReference type="ARBA" id="ARBA00022989"/>
    </source>
</evidence>
<evidence type="ECO:0000313" key="7">
    <source>
        <dbReference type="EMBL" id="PHU34301.1"/>
    </source>
</evidence>
<sequence length="226" mass="25571">MKAVKINPIVLIIINIIAPSMYIFMSGKYLQIYLLVFASALFILMGRFKRLAGFWVVYALMMGLYYLTMQSKGTEFLGLFIIVIVQSVPCIALATILVTKYNSAQLLSALETMHIPRVLVVAVTITLKYIPTFRREFSYITESMRLRGIGFTWKQPVKSFQYFIVPQLFRCAALAEEVTAAGLVKGIDAPMRRTSYYEEKVTFIDALVLIVFVAGLAGGFVWKQML</sequence>
<feature type="transmembrane region" description="Helical" evidence="6">
    <location>
        <begin position="29"/>
        <end position="46"/>
    </location>
</feature>
<feature type="transmembrane region" description="Helical" evidence="6">
    <location>
        <begin position="76"/>
        <end position="101"/>
    </location>
</feature>
<keyword evidence="2" id="KW-1003">Cell membrane</keyword>
<organism evidence="7 8">
    <name type="scientific">Pseudobutyrivibrio ruminis</name>
    <dbReference type="NCBI Taxonomy" id="46206"/>
    <lineage>
        <taxon>Bacteria</taxon>
        <taxon>Bacillati</taxon>
        <taxon>Bacillota</taxon>
        <taxon>Clostridia</taxon>
        <taxon>Lachnospirales</taxon>
        <taxon>Lachnospiraceae</taxon>
        <taxon>Pseudobutyrivibrio</taxon>
    </lineage>
</organism>
<dbReference type="RefSeq" id="WP_099392403.1">
    <property type="nucleotide sequence ID" value="NZ_PDYF01000028.1"/>
</dbReference>
<proteinExistence type="predicted"/>
<feature type="transmembrane region" description="Helical" evidence="6">
    <location>
        <begin position="201"/>
        <end position="222"/>
    </location>
</feature>
<evidence type="ECO:0000256" key="6">
    <source>
        <dbReference type="SAM" id="Phobius"/>
    </source>
</evidence>
<dbReference type="Pfam" id="PF02361">
    <property type="entry name" value="CbiQ"/>
    <property type="match status" value="1"/>
</dbReference>
<dbReference type="EMBL" id="PDYF01000028">
    <property type="protein sequence ID" value="PHU34301.1"/>
    <property type="molecule type" value="Genomic_DNA"/>
</dbReference>
<reference evidence="7 8" key="1">
    <citation type="submission" date="2017-10" db="EMBL/GenBank/DDBJ databases">
        <title>Resolving the taxonomy of Roseburia spp., Eubacterium rectale and Agathobacter spp. through phylogenomic analysis.</title>
        <authorList>
            <person name="Sheridan P.O."/>
            <person name="Walker A.W."/>
            <person name="Duncan S.H."/>
            <person name="Scott K.P."/>
            <person name="Toole P.W.O."/>
            <person name="Luis P."/>
            <person name="Flint H.J."/>
        </authorList>
    </citation>
    <scope>NUCLEOTIDE SEQUENCE [LARGE SCALE GENOMIC DNA]</scope>
    <source>
        <strain evidence="7 8">JK626</strain>
    </source>
</reference>
<dbReference type="AlphaFoldDB" id="A0A2G3DTM9"/>
<keyword evidence="5 6" id="KW-0472">Membrane</keyword>
<feature type="transmembrane region" description="Helical" evidence="6">
    <location>
        <begin position="52"/>
        <end position="69"/>
    </location>
</feature>
<protein>
    <recommendedName>
        <fullName evidence="9">Energy-coupling factor transport system permease protein</fullName>
    </recommendedName>
</protein>
<accession>A0A2G3DTM9</accession>
<keyword evidence="4 6" id="KW-1133">Transmembrane helix</keyword>
<evidence type="ECO:0000256" key="3">
    <source>
        <dbReference type="ARBA" id="ARBA00022692"/>
    </source>
</evidence>
<dbReference type="PANTHER" id="PTHR34857">
    <property type="entry name" value="SLL0384 PROTEIN"/>
    <property type="match status" value="1"/>
</dbReference>
<dbReference type="InterPro" id="IPR051611">
    <property type="entry name" value="ECF_transporter_component"/>
</dbReference>
<evidence type="ECO:0000256" key="5">
    <source>
        <dbReference type="ARBA" id="ARBA00023136"/>
    </source>
</evidence>
<name>A0A2G3DTM9_9FIRM</name>
<dbReference type="CDD" id="cd16914">
    <property type="entry name" value="EcfT"/>
    <property type="match status" value="1"/>
</dbReference>
<dbReference type="InterPro" id="IPR003339">
    <property type="entry name" value="ABC/ECF_trnsptr_transmembrane"/>
</dbReference>
<reference evidence="7 8" key="2">
    <citation type="submission" date="2017-10" db="EMBL/GenBank/DDBJ databases">
        <authorList>
            <person name="Banno H."/>
            <person name="Chua N.-H."/>
        </authorList>
    </citation>
    <scope>NUCLEOTIDE SEQUENCE [LARGE SCALE GENOMIC DNA]</scope>
    <source>
        <strain evidence="7 8">JK626</strain>
    </source>
</reference>
<comment type="caution">
    <text evidence="7">The sequence shown here is derived from an EMBL/GenBank/DDBJ whole genome shotgun (WGS) entry which is preliminary data.</text>
</comment>
<comment type="subcellular location">
    <subcellularLocation>
        <location evidence="1">Membrane</location>
        <topology evidence="1">Multi-pass membrane protein</topology>
    </subcellularLocation>
</comment>
<evidence type="ECO:0000256" key="2">
    <source>
        <dbReference type="ARBA" id="ARBA00022475"/>
    </source>
</evidence>